<dbReference type="Pfam" id="PF08352">
    <property type="entry name" value="oligo_HPY"/>
    <property type="match status" value="2"/>
</dbReference>
<evidence type="ECO:0000256" key="4">
    <source>
        <dbReference type="ARBA" id="ARBA00022840"/>
    </source>
</evidence>
<dbReference type="SUPFAM" id="SSF52540">
    <property type="entry name" value="P-loop containing nucleoside triphosphate hydrolases"/>
    <property type="match status" value="2"/>
</dbReference>
<evidence type="ECO:0000256" key="1">
    <source>
        <dbReference type="ARBA" id="ARBA00005417"/>
    </source>
</evidence>
<dbReference type="CDD" id="cd03257">
    <property type="entry name" value="ABC_NikE_OppD_transporters"/>
    <property type="match status" value="2"/>
</dbReference>
<dbReference type="InterPro" id="IPR050319">
    <property type="entry name" value="ABC_transp_ATP-bind"/>
</dbReference>
<keyword evidence="3" id="KW-0547">Nucleotide-binding</keyword>
<dbReference type="Gene3D" id="3.40.50.300">
    <property type="entry name" value="P-loop containing nucleotide triphosphate hydrolases"/>
    <property type="match status" value="2"/>
</dbReference>
<evidence type="ECO:0000313" key="6">
    <source>
        <dbReference type="EMBL" id="MBN4067956.1"/>
    </source>
</evidence>
<evidence type="ECO:0000256" key="2">
    <source>
        <dbReference type="ARBA" id="ARBA00022448"/>
    </source>
</evidence>
<dbReference type="InterPro" id="IPR003593">
    <property type="entry name" value="AAA+_ATPase"/>
</dbReference>
<accession>A0ABS3AS63</accession>
<dbReference type="PROSITE" id="PS50893">
    <property type="entry name" value="ABC_TRANSPORTER_2"/>
    <property type="match status" value="2"/>
</dbReference>
<dbReference type="SMART" id="SM00382">
    <property type="entry name" value="AAA"/>
    <property type="match status" value="2"/>
</dbReference>
<feature type="domain" description="ABC transporter" evidence="5">
    <location>
        <begin position="5"/>
        <end position="259"/>
    </location>
</feature>
<dbReference type="PANTHER" id="PTHR43776:SF7">
    <property type="entry name" value="D,D-DIPEPTIDE TRANSPORT ATP-BINDING PROTEIN DDPF-RELATED"/>
    <property type="match status" value="1"/>
</dbReference>
<dbReference type="EMBL" id="JAFITO010000001">
    <property type="protein sequence ID" value="MBN4067956.1"/>
    <property type="molecule type" value="Genomic_DNA"/>
</dbReference>
<keyword evidence="2" id="KW-0813">Transport</keyword>
<dbReference type="PANTHER" id="PTHR43776">
    <property type="entry name" value="TRANSPORT ATP-BINDING PROTEIN"/>
    <property type="match status" value="1"/>
</dbReference>
<keyword evidence="4 6" id="KW-0067">ATP-binding</keyword>
<dbReference type="NCBIfam" id="NF007739">
    <property type="entry name" value="PRK10419.1"/>
    <property type="match status" value="2"/>
</dbReference>
<evidence type="ECO:0000313" key="7">
    <source>
        <dbReference type="Proteomes" id="UP000717534"/>
    </source>
</evidence>
<comment type="similarity">
    <text evidence="1">Belongs to the ABC transporter superfamily.</text>
</comment>
<gene>
    <name evidence="6" type="ORF">JYU06_00315</name>
</gene>
<dbReference type="InterPro" id="IPR003439">
    <property type="entry name" value="ABC_transporter-like_ATP-bd"/>
</dbReference>
<comment type="caution">
    <text evidence="6">The sequence shown here is derived from an EMBL/GenBank/DDBJ whole genome shotgun (WGS) entry which is preliminary data.</text>
</comment>
<protein>
    <submittedName>
        <fullName evidence="6">ABC transporter ATP-binding protein</fullName>
    </submittedName>
</protein>
<reference evidence="6 7" key="1">
    <citation type="submission" date="2021-02" db="EMBL/GenBank/DDBJ databases">
        <title>Activity-based single-cell genomes from oceanic crustal fluid captures similar information to metagenomic and metatranscriptomic surveys with orders of magnitude less sampling.</title>
        <authorList>
            <person name="D'Angelo T.S."/>
            <person name="Orcutt B.N."/>
        </authorList>
    </citation>
    <scope>NUCLEOTIDE SEQUENCE [LARGE SCALE GENOMIC DNA]</scope>
    <source>
        <strain evidence="6">AH-315-G02</strain>
    </source>
</reference>
<dbReference type="InterPro" id="IPR017871">
    <property type="entry name" value="ABC_transporter-like_CS"/>
</dbReference>
<dbReference type="Proteomes" id="UP000717534">
    <property type="component" value="Unassembled WGS sequence"/>
</dbReference>
<dbReference type="InterPro" id="IPR027417">
    <property type="entry name" value="P-loop_NTPase"/>
</dbReference>
<dbReference type="GO" id="GO:0005524">
    <property type="term" value="F:ATP binding"/>
    <property type="evidence" value="ECO:0007669"/>
    <property type="project" value="UniProtKB-KW"/>
</dbReference>
<evidence type="ECO:0000259" key="5">
    <source>
        <dbReference type="PROSITE" id="PS50893"/>
    </source>
</evidence>
<organism evidence="6 7">
    <name type="scientific">Desulfotalea psychrophila</name>
    <dbReference type="NCBI Taxonomy" id="84980"/>
    <lineage>
        <taxon>Bacteria</taxon>
        <taxon>Pseudomonadati</taxon>
        <taxon>Thermodesulfobacteriota</taxon>
        <taxon>Desulfobulbia</taxon>
        <taxon>Desulfobulbales</taxon>
        <taxon>Desulfocapsaceae</taxon>
        <taxon>Desulfotalea</taxon>
    </lineage>
</organism>
<name>A0ABS3AS63_9BACT</name>
<dbReference type="PROSITE" id="PS00211">
    <property type="entry name" value="ABC_TRANSPORTER_1"/>
    <property type="match status" value="2"/>
</dbReference>
<dbReference type="Pfam" id="PF00005">
    <property type="entry name" value="ABC_tran"/>
    <property type="match status" value="2"/>
</dbReference>
<keyword evidence="7" id="KW-1185">Reference proteome</keyword>
<evidence type="ECO:0000256" key="3">
    <source>
        <dbReference type="ARBA" id="ARBA00022741"/>
    </source>
</evidence>
<sequence length="537" mass="60293">MLLNIDTFNLSFHLDTGKKEPERKQVLFDISLSIKQRETIALVGESGSGKSVTALSVMRLLEDSSSVDCSGSIHFEGKDVYKLSKNGIRELRGNRVAMIFQEPMTSLNPVYSIGNQLIEPLLLHQNMKKSDATKEAIRLLERTGIKEAPARMQLFPHQLSGGQRQRIMIAMALACRPSLLIADEPTTALDVTIQAQILELIQDLQKELGMALLLITHDLAMVRKVADHVHIMKDGRIVENDETESIFKNPQHPYTKHLMNSVPNERRIIRPENNPLIELHNVNCHFKLKSGWKGFMQRDYKIIRAVDQVSLTIHRGTTFGLVGESGSGKSTLANAILKLNKSSGEIVYKDKNLQELSGNEMRPLRKNLQIVFQDPFSSLSPRLTTEQIIGEGMKVHGIGENAAERREIVSGALVDVGLTSDMMHRFPHEFSGGQRQRIAIARSIVLKPDFLVLDEPTSALDMTIQKQIIELLKELQDRYTLTYLFISHDLRVVRALADHVAVMQNGLIVESGPADKIFASPQHEYTKRLFDAALSIH</sequence>
<feature type="domain" description="ABC transporter" evidence="5">
    <location>
        <begin position="286"/>
        <end position="530"/>
    </location>
</feature>
<dbReference type="NCBIfam" id="NF008453">
    <property type="entry name" value="PRK11308.1"/>
    <property type="match status" value="2"/>
</dbReference>
<proteinExistence type="inferred from homology"/>
<dbReference type="InterPro" id="IPR013563">
    <property type="entry name" value="Oligopep_ABC_C"/>
</dbReference>